<comment type="caution">
    <text evidence="1">The sequence shown here is derived from an EMBL/GenBank/DDBJ whole genome shotgun (WGS) entry which is preliminary data.</text>
</comment>
<dbReference type="EMBL" id="RCMI01000698">
    <property type="protein sequence ID" value="KAG2900404.1"/>
    <property type="molecule type" value="Genomic_DNA"/>
</dbReference>
<protein>
    <submittedName>
        <fullName evidence="1">Uncharacterized protein</fullName>
    </submittedName>
</protein>
<reference evidence="1" key="1">
    <citation type="submission" date="2018-10" db="EMBL/GenBank/DDBJ databases">
        <title>Effector identification in a new, highly contiguous assembly of the strawberry crown rot pathogen Phytophthora cactorum.</title>
        <authorList>
            <person name="Armitage A.D."/>
            <person name="Nellist C.F."/>
            <person name="Bates H."/>
            <person name="Vickerstaff R.J."/>
            <person name="Harrison R.J."/>
        </authorList>
    </citation>
    <scope>NUCLEOTIDE SEQUENCE</scope>
    <source>
        <strain evidence="1">4032</strain>
    </source>
</reference>
<feature type="non-terminal residue" evidence="1">
    <location>
        <position position="1"/>
    </location>
</feature>
<name>A0A8T1BBS8_9STRA</name>
<proteinExistence type="predicted"/>
<gene>
    <name evidence="1" type="ORF">PC115_g16214</name>
</gene>
<dbReference type="AlphaFoldDB" id="A0A8T1BBS8"/>
<organism evidence="1 2">
    <name type="scientific">Phytophthora cactorum</name>
    <dbReference type="NCBI Taxonomy" id="29920"/>
    <lineage>
        <taxon>Eukaryota</taxon>
        <taxon>Sar</taxon>
        <taxon>Stramenopiles</taxon>
        <taxon>Oomycota</taxon>
        <taxon>Peronosporomycetes</taxon>
        <taxon>Peronosporales</taxon>
        <taxon>Peronosporaceae</taxon>
        <taxon>Phytophthora</taxon>
    </lineage>
</organism>
<dbReference type="Proteomes" id="UP000774804">
    <property type="component" value="Unassembled WGS sequence"/>
</dbReference>
<sequence>PVDKFGSMLPKSASFLASIGDGAHVVQAGVSTPAA</sequence>
<evidence type="ECO:0000313" key="1">
    <source>
        <dbReference type="EMBL" id="KAG2900404.1"/>
    </source>
</evidence>
<accession>A0A8T1BBS8</accession>
<evidence type="ECO:0000313" key="2">
    <source>
        <dbReference type="Proteomes" id="UP000774804"/>
    </source>
</evidence>